<accession>A0ABT4VZP1</accession>
<evidence type="ECO:0000256" key="2">
    <source>
        <dbReference type="ARBA" id="ARBA00022679"/>
    </source>
</evidence>
<organism evidence="4 5">
    <name type="scientific">Aliiroseovarius salicola</name>
    <dbReference type="NCBI Taxonomy" id="3009082"/>
    <lineage>
        <taxon>Bacteria</taxon>
        <taxon>Pseudomonadati</taxon>
        <taxon>Pseudomonadota</taxon>
        <taxon>Alphaproteobacteria</taxon>
        <taxon>Rhodobacterales</taxon>
        <taxon>Paracoccaceae</taxon>
        <taxon>Aliiroseovarius</taxon>
    </lineage>
</organism>
<keyword evidence="2" id="KW-0808">Transferase</keyword>
<evidence type="ECO:0000256" key="1">
    <source>
        <dbReference type="ARBA" id="ARBA00022603"/>
    </source>
</evidence>
<dbReference type="EMBL" id="JAQIIO010000001">
    <property type="protein sequence ID" value="MDA5093003.1"/>
    <property type="molecule type" value="Genomic_DNA"/>
</dbReference>
<keyword evidence="1 4" id="KW-0489">Methyltransferase</keyword>
<dbReference type="PANTHER" id="PTHR13090:SF1">
    <property type="entry name" value="ARGININE-HYDROXYLASE NDUFAF5, MITOCHONDRIAL"/>
    <property type="match status" value="1"/>
</dbReference>
<evidence type="ECO:0000256" key="3">
    <source>
        <dbReference type="SAM" id="MobiDB-lite"/>
    </source>
</evidence>
<sequence length="284" mass="31035">MTDIVIPPVTEHTDKPPKLTDPGRLAQNRARATAEGMFLQELAIDEIQDRLDMVNRAFTDVAIVTGFPEIWSAAFPNAKIVPDDERLALEPGTHDLVIHAMGLHWANDPIGQMVQSRLALKPDGLFLGVCFGGQTLAELRAVLAETESRIFGGLSPRVAPMGEIRDMGALLQRAGYALPVADSTAKTVTYSDIFALMKDLRLMGERNALAARNPTPLPRGFFDAADQHYKQHFPAEQGRILASFEFITLTGWVPDDSQPKPLRPGSAAARLADALGTDEKKLME</sequence>
<dbReference type="InterPro" id="IPR029063">
    <property type="entry name" value="SAM-dependent_MTases_sf"/>
</dbReference>
<gene>
    <name evidence="4" type="ORF">O2N63_02790</name>
</gene>
<keyword evidence="5" id="KW-1185">Reference proteome</keyword>
<dbReference type="GO" id="GO:0032259">
    <property type="term" value="P:methylation"/>
    <property type="evidence" value="ECO:0007669"/>
    <property type="project" value="UniProtKB-KW"/>
</dbReference>
<comment type="caution">
    <text evidence="4">The sequence shown here is derived from an EMBL/GenBank/DDBJ whole genome shotgun (WGS) entry which is preliminary data.</text>
</comment>
<dbReference type="Gene3D" id="3.40.50.150">
    <property type="entry name" value="Vaccinia Virus protein VP39"/>
    <property type="match status" value="1"/>
</dbReference>
<dbReference type="Proteomes" id="UP001528040">
    <property type="component" value="Unassembled WGS sequence"/>
</dbReference>
<dbReference type="GO" id="GO:0008168">
    <property type="term" value="F:methyltransferase activity"/>
    <property type="evidence" value="ECO:0007669"/>
    <property type="project" value="UniProtKB-KW"/>
</dbReference>
<proteinExistence type="predicted"/>
<evidence type="ECO:0000313" key="5">
    <source>
        <dbReference type="Proteomes" id="UP001528040"/>
    </source>
</evidence>
<protein>
    <submittedName>
        <fullName evidence="4">SAM-dependent methyltransferase</fullName>
    </submittedName>
</protein>
<reference evidence="4 5" key="1">
    <citation type="submission" date="2023-01" db="EMBL/GenBank/DDBJ databases">
        <authorList>
            <person name="Yoon J.-W."/>
        </authorList>
    </citation>
    <scope>NUCLEOTIDE SEQUENCE [LARGE SCALE GENOMIC DNA]</scope>
    <source>
        <strain evidence="4 5">KMU-50</strain>
    </source>
</reference>
<dbReference type="RefSeq" id="WP_271052589.1">
    <property type="nucleotide sequence ID" value="NZ_JAQIIO010000001.1"/>
</dbReference>
<name>A0ABT4VZP1_9RHOB</name>
<dbReference type="PANTHER" id="PTHR13090">
    <property type="entry name" value="ARGININE-HYDROXYLASE NDUFAF5, MITOCHONDRIAL"/>
    <property type="match status" value="1"/>
</dbReference>
<dbReference type="SUPFAM" id="SSF53335">
    <property type="entry name" value="S-adenosyl-L-methionine-dependent methyltransferases"/>
    <property type="match status" value="1"/>
</dbReference>
<evidence type="ECO:0000313" key="4">
    <source>
        <dbReference type="EMBL" id="MDA5093003.1"/>
    </source>
</evidence>
<dbReference type="InterPro" id="IPR050602">
    <property type="entry name" value="Malonyl-ACP_OMT"/>
</dbReference>
<feature type="region of interest" description="Disordered" evidence="3">
    <location>
        <begin position="1"/>
        <end position="23"/>
    </location>
</feature>